<dbReference type="EMBL" id="BROD01000001">
    <property type="protein sequence ID" value="GKX68057.1"/>
    <property type="molecule type" value="Genomic_DNA"/>
</dbReference>
<name>A0ACB5RG48_9CLOT</name>
<proteinExistence type="predicted"/>
<accession>A0ACB5RG48</accession>
<dbReference type="Proteomes" id="UP001058074">
    <property type="component" value="Unassembled WGS sequence"/>
</dbReference>
<protein>
    <submittedName>
        <fullName evidence="1">LytR family transcriptional regulator</fullName>
    </submittedName>
</protein>
<keyword evidence="2" id="KW-1185">Reference proteome</keyword>
<organism evidence="1 2">
    <name type="scientific">Inconstantimicrobium mannanitabidum</name>
    <dbReference type="NCBI Taxonomy" id="1604901"/>
    <lineage>
        <taxon>Bacteria</taxon>
        <taxon>Bacillati</taxon>
        <taxon>Bacillota</taxon>
        <taxon>Clostridia</taxon>
        <taxon>Eubacteriales</taxon>
        <taxon>Clostridiaceae</taxon>
        <taxon>Inconstantimicrobium</taxon>
    </lineage>
</organism>
<gene>
    <name evidence="1" type="ORF">rsdtw13_33150</name>
</gene>
<sequence length="333" mass="37301">MKPNNELVKTKKQKRKMKIILSIGSILIFLVVFTAVYIYSTLGKINKVNIAKDNSSLGIDSTYFNTDASKDIINIAFLGVDKREGDVGRSDATLVLTIDKKHNKTKISSFLRDCYVPIEGHGKTKLNHAYAYGGPQLSIKTLNENFGLNIKDFVKVNFSELSHVIDAVGGVNVTIKDYEVKEVNKYIDDVAKETNQTSKHITAGPQILSGVQAVGYTRVRYAGNGDVERTERQRTVLNSIFNKIKSAGASQYPNIVNQILPYIETSMSSSEILNLGLSMISSGLSNLQQQEFPLENYRKGQIINNVWYWVFDEAATKEHVRKYIFEDITPTSK</sequence>
<comment type="caution">
    <text evidence="1">The sequence shown here is derived from an EMBL/GenBank/DDBJ whole genome shotgun (WGS) entry which is preliminary data.</text>
</comment>
<evidence type="ECO:0000313" key="1">
    <source>
        <dbReference type="EMBL" id="GKX68057.1"/>
    </source>
</evidence>
<reference evidence="1" key="1">
    <citation type="journal article" date="2025" name="Int. J. Syst. Evol. Microbiol.">
        <title>Inconstantimicrobium mannanitabidum sp. nov., a novel member of the family Clostridiaceae isolated from anoxic soil under the treatment of reductive soil disinfestation.</title>
        <authorList>
            <person name="Ueki A."/>
            <person name="Tonouchi A."/>
            <person name="Honma S."/>
            <person name="Kaku N."/>
            <person name="Ueki K."/>
        </authorList>
    </citation>
    <scope>NUCLEOTIDE SEQUENCE</scope>
    <source>
        <strain evidence="1">TW13</strain>
    </source>
</reference>
<evidence type="ECO:0000313" key="2">
    <source>
        <dbReference type="Proteomes" id="UP001058074"/>
    </source>
</evidence>